<proteinExistence type="predicted"/>
<organism evidence="2 3">
    <name type="scientific">Mytilus coruscus</name>
    <name type="common">Sea mussel</name>
    <dbReference type="NCBI Taxonomy" id="42192"/>
    <lineage>
        <taxon>Eukaryota</taxon>
        <taxon>Metazoa</taxon>
        <taxon>Spiralia</taxon>
        <taxon>Lophotrochozoa</taxon>
        <taxon>Mollusca</taxon>
        <taxon>Bivalvia</taxon>
        <taxon>Autobranchia</taxon>
        <taxon>Pteriomorphia</taxon>
        <taxon>Mytilida</taxon>
        <taxon>Mytiloidea</taxon>
        <taxon>Mytilidae</taxon>
        <taxon>Mytilinae</taxon>
        <taxon>Mytilus</taxon>
    </lineage>
</organism>
<reference evidence="2 3" key="1">
    <citation type="submission" date="2020-06" db="EMBL/GenBank/DDBJ databases">
        <authorList>
            <person name="Li R."/>
            <person name="Bekaert M."/>
        </authorList>
    </citation>
    <scope>NUCLEOTIDE SEQUENCE [LARGE SCALE GENOMIC DNA]</scope>
    <source>
        <strain evidence="3">wild</strain>
    </source>
</reference>
<gene>
    <name evidence="2" type="ORF">MCOR_18448</name>
</gene>
<evidence type="ECO:0000313" key="2">
    <source>
        <dbReference type="EMBL" id="CAC5382642.1"/>
    </source>
</evidence>
<evidence type="ECO:0000313" key="3">
    <source>
        <dbReference type="Proteomes" id="UP000507470"/>
    </source>
</evidence>
<dbReference type="Proteomes" id="UP000507470">
    <property type="component" value="Unassembled WGS sequence"/>
</dbReference>
<dbReference type="EMBL" id="CACVKT020003247">
    <property type="protein sequence ID" value="CAC5382642.1"/>
    <property type="molecule type" value="Genomic_DNA"/>
</dbReference>
<keyword evidence="3" id="KW-1185">Reference proteome</keyword>
<sequence>MKFNTTVGANLAILEEDAVHSYFTLSTRLRRKHAQNMEAEKDGFVANCESDTDQTLLEQFNLLSSKLDTIQETVSKEMKRTTTTSDTLLTRKEDEGLRQLNASADLRGNLNDNNEAEKVRYTERQKESTTSKQKWEYKQMEVHIRPRETIQKTYI</sequence>
<dbReference type="AlphaFoldDB" id="A0A6J8BFV6"/>
<evidence type="ECO:0000256" key="1">
    <source>
        <dbReference type="SAM" id="MobiDB-lite"/>
    </source>
</evidence>
<accession>A0A6J8BFV6</accession>
<feature type="compositionally biased region" description="Basic and acidic residues" evidence="1">
    <location>
        <begin position="115"/>
        <end position="132"/>
    </location>
</feature>
<protein>
    <submittedName>
        <fullName evidence="2">Uncharacterized protein</fullName>
    </submittedName>
</protein>
<name>A0A6J8BFV6_MYTCO</name>
<feature type="region of interest" description="Disordered" evidence="1">
    <location>
        <begin position="107"/>
        <end position="132"/>
    </location>
</feature>